<dbReference type="AlphaFoldDB" id="A0AAV7RYR9"/>
<reference evidence="1" key="1">
    <citation type="journal article" date="2022" name="bioRxiv">
        <title>Sequencing and chromosome-scale assembly of the giantPleurodeles waltlgenome.</title>
        <authorList>
            <person name="Brown T."/>
            <person name="Elewa A."/>
            <person name="Iarovenko S."/>
            <person name="Subramanian E."/>
            <person name="Araus A.J."/>
            <person name="Petzold A."/>
            <person name="Susuki M."/>
            <person name="Suzuki K.-i.T."/>
            <person name="Hayashi T."/>
            <person name="Toyoda A."/>
            <person name="Oliveira C."/>
            <person name="Osipova E."/>
            <person name="Leigh N.D."/>
            <person name="Simon A."/>
            <person name="Yun M.H."/>
        </authorList>
    </citation>
    <scope>NUCLEOTIDE SEQUENCE</scope>
    <source>
        <strain evidence="1">20211129_DDA</strain>
        <tissue evidence="1">Liver</tissue>
    </source>
</reference>
<dbReference type="EMBL" id="JANPWB010000009">
    <property type="protein sequence ID" value="KAJ1156847.1"/>
    <property type="molecule type" value="Genomic_DNA"/>
</dbReference>
<name>A0AAV7RYR9_PLEWA</name>
<gene>
    <name evidence="1" type="ORF">NDU88_009564</name>
</gene>
<protein>
    <submittedName>
        <fullName evidence="1">Uncharacterized protein</fullName>
    </submittedName>
</protein>
<proteinExistence type="predicted"/>
<organism evidence="1 2">
    <name type="scientific">Pleurodeles waltl</name>
    <name type="common">Iberian ribbed newt</name>
    <dbReference type="NCBI Taxonomy" id="8319"/>
    <lineage>
        <taxon>Eukaryota</taxon>
        <taxon>Metazoa</taxon>
        <taxon>Chordata</taxon>
        <taxon>Craniata</taxon>
        <taxon>Vertebrata</taxon>
        <taxon>Euteleostomi</taxon>
        <taxon>Amphibia</taxon>
        <taxon>Batrachia</taxon>
        <taxon>Caudata</taxon>
        <taxon>Salamandroidea</taxon>
        <taxon>Salamandridae</taxon>
        <taxon>Pleurodelinae</taxon>
        <taxon>Pleurodeles</taxon>
    </lineage>
</organism>
<sequence length="106" mass="12380">MCCVPARGRRLAQYGHVDIRRCASPRQRYTDRVEHGAILSARMRSHYQKKRFGKCGLKNRFARSVRRRFFFLIQSCFGVETRKEQGKGGDVLDIGMYCCLVMWGRS</sequence>
<dbReference type="Proteomes" id="UP001066276">
    <property type="component" value="Chromosome 5"/>
</dbReference>
<evidence type="ECO:0000313" key="1">
    <source>
        <dbReference type="EMBL" id="KAJ1156847.1"/>
    </source>
</evidence>
<evidence type="ECO:0000313" key="2">
    <source>
        <dbReference type="Proteomes" id="UP001066276"/>
    </source>
</evidence>
<comment type="caution">
    <text evidence="1">The sequence shown here is derived from an EMBL/GenBank/DDBJ whole genome shotgun (WGS) entry which is preliminary data.</text>
</comment>
<accession>A0AAV7RYR9</accession>
<keyword evidence="2" id="KW-1185">Reference proteome</keyword>